<dbReference type="AlphaFoldDB" id="A0A1F6V3S0"/>
<feature type="region of interest" description="Disordered" evidence="1">
    <location>
        <begin position="1"/>
        <end position="37"/>
    </location>
</feature>
<organism evidence="2 3">
    <name type="scientific">Candidatus Nomurabacteria bacterium RIFCSPHIGHO2_01_FULL_40_20</name>
    <dbReference type="NCBI Taxonomy" id="1801738"/>
    <lineage>
        <taxon>Bacteria</taxon>
        <taxon>Candidatus Nomuraibacteriota</taxon>
    </lineage>
</organism>
<dbReference type="EMBL" id="MFTO01000001">
    <property type="protein sequence ID" value="OGI64411.1"/>
    <property type="molecule type" value="Genomic_DNA"/>
</dbReference>
<reference evidence="2 3" key="1">
    <citation type="journal article" date="2016" name="Nat. Commun.">
        <title>Thousands of microbial genomes shed light on interconnected biogeochemical processes in an aquifer system.</title>
        <authorList>
            <person name="Anantharaman K."/>
            <person name="Brown C.T."/>
            <person name="Hug L.A."/>
            <person name="Sharon I."/>
            <person name="Castelle C.J."/>
            <person name="Probst A.J."/>
            <person name="Thomas B.C."/>
            <person name="Singh A."/>
            <person name="Wilkins M.J."/>
            <person name="Karaoz U."/>
            <person name="Brodie E.L."/>
            <person name="Williams K.H."/>
            <person name="Hubbard S.S."/>
            <person name="Banfield J.F."/>
        </authorList>
    </citation>
    <scope>NUCLEOTIDE SEQUENCE [LARGE SCALE GENOMIC DNA]</scope>
</reference>
<sequence length="186" mass="21647">MKEEDFLKPENQTIFRKHKEEQGNKSRQMRIEESENLKRDLSNEGTFSIPEDPVFKISFSLPSSPVGLSNNMETILGYIVHKVEGLGTVRIEYIGHALVEEGKTNTHIFYFRSQVRDLFGHITQNRFYPSSRTEHPLTMGGNTSINKWFKKLRDLELGKNKIIGSPEWEREIKNGYYKYICNVSKS</sequence>
<feature type="compositionally biased region" description="Basic and acidic residues" evidence="1">
    <location>
        <begin position="18"/>
        <end position="37"/>
    </location>
</feature>
<name>A0A1F6V3S0_9BACT</name>
<comment type="caution">
    <text evidence="2">The sequence shown here is derived from an EMBL/GenBank/DDBJ whole genome shotgun (WGS) entry which is preliminary data.</text>
</comment>
<accession>A0A1F6V3S0</accession>
<evidence type="ECO:0000313" key="3">
    <source>
        <dbReference type="Proteomes" id="UP000178985"/>
    </source>
</evidence>
<protein>
    <submittedName>
        <fullName evidence="2">Uncharacterized protein</fullName>
    </submittedName>
</protein>
<dbReference type="Proteomes" id="UP000178985">
    <property type="component" value="Unassembled WGS sequence"/>
</dbReference>
<proteinExistence type="predicted"/>
<evidence type="ECO:0000313" key="2">
    <source>
        <dbReference type="EMBL" id="OGI64411.1"/>
    </source>
</evidence>
<gene>
    <name evidence="2" type="ORF">A2733_01225</name>
</gene>
<evidence type="ECO:0000256" key="1">
    <source>
        <dbReference type="SAM" id="MobiDB-lite"/>
    </source>
</evidence>